<dbReference type="Proteomes" id="UP000297910">
    <property type="component" value="Unassembled WGS sequence"/>
</dbReference>
<protein>
    <submittedName>
        <fullName evidence="1">Uncharacterized protein</fullName>
    </submittedName>
</protein>
<name>A0A4Z1FPW4_9HELO</name>
<accession>A0A4Z1FPW4</accession>
<gene>
    <name evidence="1" type="ORF">BPAE_0126g00250</name>
</gene>
<keyword evidence="2" id="KW-1185">Reference proteome</keyword>
<dbReference type="AlphaFoldDB" id="A0A4Z1FPW4"/>
<evidence type="ECO:0000313" key="1">
    <source>
        <dbReference type="EMBL" id="TGO23641.1"/>
    </source>
</evidence>
<comment type="caution">
    <text evidence="1">The sequence shown here is derived from an EMBL/GenBank/DDBJ whole genome shotgun (WGS) entry which is preliminary data.</text>
</comment>
<reference evidence="1 2" key="1">
    <citation type="submission" date="2017-12" db="EMBL/GenBank/DDBJ databases">
        <title>Comparative genomics of Botrytis spp.</title>
        <authorList>
            <person name="Valero-Jimenez C.A."/>
            <person name="Tapia P."/>
            <person name="Veloso J."/>
            <person name="Silva-Moreno E."/>
            <person name="Staats M."/>
            <person name="Valdes J.H."/>
            <person name="Van Kan J.A.L."/>
        </authorList>
    </citation>
    <scope>NUCLEOTIDE SEQUENCE [LARGE SCALE GENOMIC DNA]</scope>
    <source>
        <strain evidence="1 2">Bp0003</strain>
    </source>
</reference>
<organism evidence="1 2">
    <name type="scientific">Botrytis paeoniae</name>
    <dbReference type="NCBI Taxonomy" id="278948"/>
    <lineage>
        <taxon>Eukaryota</taxon>
        <taxon>Fungi</taxon>
        <taxon>Dikarya</taxon>
        <taxon>Ascomycota</taxon>
        <taxon>Pezizomycotina</taxon>
        <taxon>Leotiomycetes</taxon>
        <taxon>Helotiales</taxon>
        <taxon>Sclerotiniaceae</taxon>
        <taxon>Botrytis</taxon>
    </lineage>
</organism>
<dbReference type="EMBL" id="PQXI01000126">
    <property type="protein sequence ID" value="TGO23641.1"/>
    <property type="molecule type" value="Genomic_DNA"/>
</dbReference>
<proteinExistence type="predicted"/>
<evidence type="ECO:0000313" key="2">
    <source>
        <dbReference type="Proteomes" id="UP000297910"/>
    </source>
</evidence>
<sequence length="85" mass="9474">MSDALLMQFFYLEGAETDLKALSHYSAVLKLMTWGLLGISRDQSGIVAGRLMIWVGDWKWCVRKKGISGEGEWMMDGVQFGSVAV</sequence>